<feature type="transmembrane region" description="Helical" evidence="1">
    <location>
        <begin position="228"/>
        <end position="246"/>
    </location>
</feature>
<proteinExistence type="predicted"/>
<feature type="transmembrane region" description="Helical" evidence="1">
    <location>
        <begin position="12"/>
        <end position="34"/>
    </location>
</feature>
<comment type="caution">
    <text evidence="3">The sequence shown here is derived from an EMBL/GenBank/DDBJ whole genome shotgun (WGS) entry which is preliminary data.</text>
</comment>
<reference evidence="3" key="2">
    <citation type="journal article" date="2020" name="Nat. Commun.">
        <title>Large-scale genome sequencing of mycorrhizal fungi provides insights into the early evolution of symbiotic traits.</title>
        <authorList>
            <person name="Miyauchi S."/>
            <person name="Kiss E."/>
            <person name="Kuo A."/>
            <person name="Drula E."/>
            <person name="Kohler A."/>
            <person name="Sanchez-Garcia M."/>
            <person name="Morin E."/>
            <person name="Andreopoulos B."/>
            <person name="Barry K.W."/>
            <person name="Bonito G."/>
            <person name="Buee M."/>
            <person name="Carver A."/>
            <person name="Chen C."/>
            <person name="Cichocki N."/>
            <person name="Clum A."/>
            <person name="Culley D."/>
            <person name="Crous P.W."/>
            <person name="Fauchery L."/>
            <person name="Girlanda M."/>
            <person name="Hayes R.D."/>
            <person name="Keri Z."/>
            <person name="LaButti K."/>
            <person name="Lipzen A."/>
            <person name="Lombard V."/>
            <person name="Magnuson J."/>
            <person name="Maillard F."/>
            <person name="Murat C."/>
            <person name="Nolan M."/>
            <person name="Ohm R.A."/>
            <person name="Pangilinan J."/>
            <person name="Pereira M.F."/>
            <person name="Perotto S."/>
            <person name="Peter M."/>
            <person name="Pfister S."/>
            <person name="Riley R."/>
            <person name="Sitrit Y."/>
            <person name="Stielow J.B."/>
            <person name="Szollosi G."/>
            <person name="Zifcakova L."/>
            <person name="Stursova M."/>
            <person name="Spatafora J.W."/>
            <person name="Tedersoo L."/>
            <person name="Vaario L.M."/>
            <person name="Yamada A."/>
            <person name="Yan M."/>
            <person name="Wang P."/>
            <person name="Xu J."/>
            <person name="Bruns T."/>
            <person name="Baldrian P."/>
            <person name="Vilgalys R."/>
            <person name="Dunand C."/>
            <person name="Henrissat B."/>
            <person name="Grigoriev I.V."/>
            <person name="Hibbett D."/>
            <person name="Nagy L.G."/>
            <person name="Martin F.M."/>
        </authorList>
    </citation>
    <scope>NUCLEOTIDE SEQUENCE</scope>
    <source>
        <strain evidence="3">BED1</strain>
    </source>
</reference>
<dbReference type="InterPro" id="IPR045340">
    <property type="entry name" value="DUF6533"/>
</dbReference>
<dbReference type="Pfam" id="PF20151">
    <property type="entry name" value="DUF6533"/>
    <property type="match status" value="1"/>
</dbReference>
<protein>
    <recommendedName>
        <fullName evidence="2">DUF6533 domain-containing protein</fullName>
    </recommendedName>
</protein>
<evidence type="ECO:0000256" key="1">
    <source>
        <dbReference type="SAM" id="Phobius"/>
    </source>
</evidence>
<keyword evidence="1" id="KW-0472">Membrane</keyword>
<keyword evidence="4" id="KW-1185">Reference proteome</keyword>
<gene>
    <name evidence="3" type="ORF">L210DRAFT_3766726</name>
</gene>
<dbReference type="EMBL" id="WHUW01000182">
    <property type="protein sequence ID" value="KAF8419127.1"/>
    <property type="molecule type" value="Genomic_DNA"/>
</dbReference>
<feature type="transmembrane region" description="Helical" evidence="1">
    <location>
        <begin position="46"/>
        <end position="70"/>
    </location>
</feature>
<sequence length="361" mass="40892">MSSDVQSAIQLVVLGNYLTLAAITAVVYDYVLTFSREVEYVWCRPWTWVSTMFVVVRYIGLYWIVTVALFGSSFVPGPVETYVSQFCERRVFNGRIDVSTSIYFCPQLFLSTVDLLMILRVYAMWNRSRTIIRVLLLVFTIQTLITVVLEGIYNNPHTHLSVTTVRILDFSVCDNSTADKGFYGVYYVALRLVLSALLVILAVFQILKQSFEMYKATKQWQPNRYMQKLVKEGILYFVVNVLYQMIDLLGAARSPSGTTYDFLVAFISIAFYTLIPRFVISIRELYDRDIHRCFHIDTGFGVVSRLNVGQDTTVSAMVFVNGNQGAEMGGSMDNSGDLGMDRVHGSRLHEDSPLAPGSSRV</sequence>
<name>A0AAD4BD02_BOLED</name>
<keyword evidence="1" id="KW-1133">Transmembrane helix</keyword>
<dbReference type="Proteomes" id="UP001194468">
    <property type="component" value="Unassembled WGS sequence"/>
</dbReference>
<accession>A0AAD4BD02</accession>
<feature type="transmembrane region" description="Helical" evidence="1">
    <location>
        <begin position="185"/>
        <end position="207"/>
    </location>
</feature>
<evidence type="ECO:0000313" key="3">
    <source>
        <dbReference type="EMBL" id="KAF8419127.1"/>
    </source>
</evidence>
<feature type="transmembrane region" description="Helical" evidence="1">
    <location>
        <begin position="101"/>
        <end position="122"/>
    </location>
</feature>
<dbReference type="AlphaFoldDB" id="A0AAD4BD02"/>
<feature type="transmembrane region" description="Helical" evidence="1">
    <location>
        <begin position="258"/>
        <end position="280"/>
    </location>
</feature>
<keyword evidence="1" id="KW-0812">Transmembrane</keyword>
<evidence type="ECO:0000313" key="4">
    <source>
        <dbReference type="Proteomes" id="UP001194468"/>
    </source>
</evidence>
<feature type="domain" description="DUF6533" evidence="2">
    <location>
        <begin position="17"/>
        <end position="61"/>
    </location>
</feature>
<evidence type="ECO:0000259" key="2">
    <source>
        <dbReference type="Pfam" id="PF20151"/>
    </source>
</evidence>
<reference evidence="3" key="1">
    <citation type="submission" date="2019-10" db="EMBL/GenBank/DDBJ databases">
        <authorList>
            <consortium name="DOE Joint Genome Institute"/>
            <person name="Kuo A."/>
            <person name="Miyauchi S."/>
            <person name="Kiss E."/>
            <person name="Drula E."/>
            <person name="Kohler A."/>
            <person name="Sanchez-Garcia M."/>
            <person name="Andreopoulos B."/>
            <person name="Barry K.W."/>
            <person name="Bonito G."/>
            <person name="Buee M."/>
            <person name="Carver A."/>
            <person name="Chen C."/>
            <person name="Cichocki N."/>
            <person name="Clum A."/>
            <person name="Culley D."/>
            <person name="Crous P.W."/>
            <person name="Fauchery L."/>
            <person name="Girlanda M."/>
            <person name="Hayes R."/>
            <person name="Keri Z."/>
            <person name="LaButti K."/>
            <person name="Lipzen A."/>
            <person name="Lombard V."/>
            <person name="Magnuson J."/>
            <person name="Maillard F."/>
            <person name="Morin E."/>
            <person name="Murat C."/>
            <person name="Nolan M."/>
            <person name="Ohm R."/>
            <person name="Pangilinan J."/>
            <person name="Pereira M."/>
            <person name="Perotto S."/>
            <person name="Peter M."/>
            <person name="Riley R."/>
            <person name="Sitrit Y."/>
            <person name="Stielow B."/>
            <person name="Szollosi G."/>
            <person name="Zifcakova L."/>
            <person name="Stursova M."/>
            <person name="Spatafora J.W."/>
            <person name="Tedersoo L."/>
            <person name="Vaario L.-M."/>
            <person name="Yamada A."/>
            <person name="Yan M."/>
            <person name="Wang P."/>
            <person name="Xu J."/>
            <person name="Bruns T."/>
            <person name="Baldrian P."/>
            <person name="Vilgalys R."/>
            <person name="Henrissat B."/>
            <person name="Grigoriev I.V."/>
            <person name="Hibbett D."/>
            <person name="Nagy L.G."/>
            <person name="Martin F.M."/>
        </authorList>
    </citation>
    <scope>NUCLEOTIDE SEQUENCE</scope>
    <source>
        <strain evidence="3">BED1</strain>
    </source>
</reference>
<organism evidence="3 4">
    <name type="scientific">Boletus edulis BED1</name>
    <dbReference type="NCBI Taxonomy" id="1328754"/>
    <lineage>
        <taxon>Eukaryota</taxon>
        <taxon>Fungi</taxon>
        <taxon>Dikarya</taxon>
        <taxon>Basidiomycota</taxon>
        <taxon>Agaricomycotina</taxon>
        <taxon>Agaricomycetes</taxon>
        <taxon>Agaricomycetidae</taxon>
        <taxon>Boletales</taxon>
        <taxon>Boletineae</taxon>
        <taxon>Boletaceae</taxon>
        <taxon>Boletoideae</taxon>
        <taxon>Boletus</taxon>
    </lineage>
</organism>
<feature type="transmembrane region" description="Helical" evidence="1">
    <location>
        <begin position="134"/>
        <end position="153"/>
    </location>
</feature>